<keyword evidence="2" id="KW-1185">Reference proteome</keyword>
<name>A0A0D7B610_9AGAR</name>
<protein>
    <submittedName>
        <fullName evidence="1">Uncharacterized protein</fullName>
    </submittedName>
</protein>
<sequence>MLARDEYVYGHLITTDTKKRFLETHPKESFNGTDPSSCLVGRAMVLAGPGARKVMIPVSTKDNEPANCLAYIFHSYRPGHGPDFRSTTREMYDALEKELSLDGQQPQWYRAIQKIPPHIDWADVY</sequence>
<organism evidence="1 2">
    <name type="scientific">Cylindrobasidium torrendii FP15055 ss-10</name>
    <dbReference type="NCBI Taxonomy" id="1314674"/>
    <lineage>
        <taxon>Eukaryota</taxon>
        <taxon>Fungi</taxon>
        <taxon>Dikarya</taxon>
        <taxon>Basidiomycota</taxon>
        <taxon>Agaricomycotina</taxon>
        <taxon>Agaricomycetes</taxon>
        <taxon>Agaricomycetidae</taxon>
        <taxon>Agaricales</taxon>
        <taxon>Marasmiineae</taxon>
        <taxon>Physalacriaceae</taxon>
        <taxon>Cylindrobasidium</taxon>
    </lineage>
</organism>
<gene>
    <name evidence="1" type="ORF">CYLTODRAFT_492149</name>
</gene>
<dbReference type="AlphaFoldDB" id="A0A0D7B610"/>
<dbReference type="Proteomes" id="UP000054007">
    <property type="component" value="Unassembled WGS sequence"/>
</dbReference>
<accession>A0A0D7B610</accession>
<evidence type="ECO:0000313" key="2">
    <source>
        <dbReference type="Proteomes" id="UP000054007"/>
    </source>
</evidence>
<evidence type="ECO:0000313" key="1">
    <source>
        <dbReference type="EMBL" id="KIY65645.1"/>
    </source>
</evidence>
<reference evidence="1 2" key="1">
    <citation type="journal article" date="2015" name="Fungal Genet. Biol.">
        <title>Evolution of novel wood decay mechanisms in Agaricales revealed by the genome sequences of Fistulina hepatica and Cylindrobasidium torrendii.</title>
        <authorList>
            <person name="Floudas D."/>
            <person name="Held B.W."/>
            <person name="Riley R."/>
            <person name="Nagy L.G."/>
            <person name="Koehler G."/>
            <person name="Ransdell A.S."/>
            <person name="Younus H."/>
            <person name="Chow J."/>
            <person name="Chiniquy J."/>
            <person name="Lipzen A."/>
            <person name="Tritt A."/>
            <person name="Sun H."/>
            <person name="Haridas S."/>
            <person name="LaButti K."/>
            <person name="Ohm R.A."/>
            <person name="Kues U."/>
            <person name="Blanchette R.A."/>
            <person name="Grigoriev I.V."/>
            <person name="Minto R.E."/>
            <person name="Hibbett D.S."/>
        </authorList>
    </citation>
    <scope>NUCLEOTIDE SEQUENCE [LARGE SCALE GENOMIC DNA]</scope>
    <source>
        <strain evidence="1 2">FP15055 ss-10</strain>
    </source>
</reference>
<proteinExistence type="predicted"/>
<dbReference type="EMBL" id="KN880582">
    <property type="protein sequence ID" value="KIY65645.1"/>
    <property type="molecule type" value="Genomic_DNA"/>
</dbReference>